<evidence type="ECO:0000256" key="1">
    <source>
        <dbReference type="ARBA" id="ARBA00001947"/>
    </source>
</evidence>
<keyword evidence="9" id="KW-0865">Zymogen</keyword>
<organism evidence="13 14">
    <name type="scientific">Hevea brasiliensis</name>
    <name type="common">Para rubber tree</name>
    <name type="synonym">Siphonia brasiliensis</name>
    <dbReference type="NCBI Taxonomy" id="3981"/>
    <lineage>
        <taxon>Eukaryota</taxon>
        <taxon>Viridiplantae</taxon>
        <taxon>Streptophyta</taxon>
        <taxon>Embryophyta</taxon>
        <taxon>Tracheophyta</taxon>
        <taxon>Spermatophyta</taxon>
        <taxon>Magnoliopsida</taxon>
        <taxon>eudicotyledons</taxon>
        <taxon>Gunneridae</taxon>
        <taxon>Pentapetalae</taxon>
        <taxon>rosids</taxon>
        <taxon>fabids</taxon>
        <taxon>Malpighiales</taxon>
        <taxon>Euphorbiaceae</taxon>
        <taxon>Crotonoideae</taxon>
        <taxon>Micrandreae</taxon>
        <taxon>Hevea</taxon>
    </lineage>
</organism>
<dbReference type="Proteomes" id="UP000467840">
    <property type="component" value="Chromosome 15"/>
</dbReference>
<dbReference type="Pfam" id="PF00413">
    <property type="entry name" value="Peptidase_M10"/>
    <property type="match status" value="2"/>
</dbReference>
<dbReference type="Pfam" id="PF01471">
    <property type="entry name" value="PG_binding_1"/>
    <property type="match status" value="1"/>
</dbReference>
<dbReference type="InterPro" id="IPR021158">
    <property type="entry name" value="Pept_M10A_Zn_BS"/>
</dbReference>
<dbReference type="InterPro" id="IPR002477">
    <property type="entry name" value="Peptidoglycan-bd-like"/>
</dbReference>
<dbReference type="GO" id="GO:0030574">
    <property type="term" value="P:collagen catabolic process"/>
    <property type="evidence" value="ECO:0007669"/>
    <property type="project" value="TreeGrafter"/>
</dbReference>
<evidence type="ECO:0000259" key="12">
    <source>
        <dbReference type="SMART" id="SM00235"/>
    </source>
</evidence>
<comment type="cofactor">
    <cofactor evidence="11">
        <name>Ca(2+)</name>
        <dbReference type="ChEBI" id="CHEBI:29108"/>
    </cofactor>
    <text evidence="11">Can bind about 5 Ca(2+) ions per subunit.</text>
</comment>
<dbReference type="EMBL" id="JAAGAX010000005">
    <property type="protein sequence ID" value="KAF2316183.1"/>
    <property type="molecule type" value="Genomic_DNA"/>
</dbReference>
<accession>A0A6A6MVG4</accession>
<evidence type="ECO:0000256" key="6">
    <source>
        <dbReference type="ARBA" id="ARBA00022801"/>
    </source>
</evidence>
<dbReference type="GO" id="GO:0006508">
    <property type="term" value="P:proteolysis"/>
    <property type="evidence" value="ECO:0007669"/>
    <property type="project" value="UniProtKB-KW"/>
</dbReference>
<reference evidence="13 14" key="1">
    <citation type="journal article" date="2020" name="Mol. Plant">
        <title>The Chromosome-Based Rubber Tree Genome Provides New Insights into Spurge Genome Evolution and Rubber Biosynthesis.</title>
        <authorList>
            <person name="Liu J."/>
            <person name="Shi C."/>
            <person name="Shi C.C."/>
            <person name="Li W."/>
            <person name="Zhang Q.J."/>
            <person name="Zhang Y."/>
            <person name="Li K."/>
            <person name="Lu H.F."/>
            <person name="Shi C."/>
            <person name="Zhu S.T."/>
            <person name="Xiao Z.Y."/>
            <person name="Nan H."/>
            <person name="Yue Y."/>
            <person name="Zhu X.G."/>
            <person name="Wu Y."/>
            <person name="Hong X.N."/>
            <person name="Fan G.Y."/>
            <person name="Tong Y."/>
            <person name="Zhang D."/>
            <person name="Mao C.L."/>
            <person name="Liu Y.L."/>
            <person name="Hao S.J."/>
            <person name="Liu W.Q."/>
            <person name="Lv M.Q."/>
            <person name="Zhang H.B."/>
            <person name="Liu Y."/>
            <person name="Hu-Tang G.R."/>
            <person name="Wang J.P."/>
            <person name="Wang J.H."/>
            <person name="Sun Y.H."/>
            <person name="Ni S.B."/>
            <person name="Chen W.B."/>
            <person name="Zhang X.C."/>
            <person name="Jiao Y.N."/>
            <person name="Eichler E.E."/>
            <person name="Li G.H."/>
            <person name="Liu X."/>
            <person name="Gao L.Z."/>
        </authorList>
    </citation>
    <scope>NUCLEOTIDE SEQUENCE [LARGE SCALE GENOMIC DNA]</scope>
    <source>
        <strain evidence="14">cv. GT1</strain>
        <tissue evidence="13">Leaf</tissue>
    </source>
</reference>
<gene>
    <name evidence="13" type="ORF">GH714_041524</name>
</gene>
<dbReference type="SUPFAM" id="SSF47090">
    <property type="entry name" value="PGBD-like"/>
    <property type="match status" value="1"/>
</dbReference>
<keyword evidence="10" id="KW-0325">Glycoprotein</keyword>
<dbReference type="InterPro" id="IPR001818">
    <property type="entry name" value="Pept_M10_metallopeptidase"/>
</dbReference>
<keyword evidence="4 11" id="KW-0479">Metal-binding</keyword>
<comment type="cofactor">
    <cofactor evidence="1">
        <name>Zn(2+)</name>
        <dbReference type="ChEBI" id="CHEBI:29105"/>
    </cofactor>
</comment>
<dbReference type="SMART" id="SM00235">
    <property type="entry name" value="ZnMc"/>
    <property type="match status" value="2"/>
</dbReference>
<evidence type="ECO:0000256" key="11">
    <source>
        <dbReference type="PIRSR" id="PIRSR621190-2"/>
    </source>
</evidence>
<keyword evidence="8" id="KW-0482">Metalloprotease</keyword>
<keyword evidence="11" id="KW-0106">Calcium</keyword>
<evidence type="ECO:0000256" key="7">
    <source>
        <dbReference type="ARBA" id="ARBA00022833"/>
    </source>
</evidence>
<dbReference type="GO" id="GO:0008270">
    <property type="term" value="F:zinc ion binding"/>
    <property type="evidence" value="ECO:0007669"/>
    <property type="project" value="InterPro"/>
</dbReference>
<sequence length="549" mass="60471">MMMPRCGVPDIINGTTRMTSGKKNQRHSSTSFHTVSHYTFFPGSPKWPPSKYSLTYGFLPQTPSRAMDPVARAFQTWAANTHFRFARVQDYTTADIKIGFYRGNHGDGSSFDGRGGILAHAFAPQDGRFHYDADETWAVGATPGAIDLETVALHEIGHLLGLGHSSVEGAIMFARIPPGSTKGLHSDDIKGFVLYIRVSVWMTSLDPKFPYTGIQLMQGKEGVKTLTYIMHVWPRVEWKTPPIILLKWNTDGSSMGQPGKSGIGALANSDNKKSSPFDFLKHLQGCHKGDKLKGIHKLKTYLEHFGYLNNKNKSQANNDDFDDLLESALKTYQLNYHLKVTGTLDSKTVSKMMMPRCGVPDIINGNTRMTSGKKNQRHSSTSFHTVSHYTFFPGSPKWPPSKYSLTYGFLPQTPSRAMDPVAKALQTWAANTHFRFARVQGYTTADIKIGFYRGNHGDGSSFDGRGGILAHAFAPQDGRFHYDADETWAVGATPGAHDLETVALHEIGHLLGLGHSSVEAAIMFARISSGSTKGLHSGDIQGIRALYNV</sequence>
<name>A0A6A6MVG4_HEVBR</name>
<keyword evidence="3" id="KW-0645">Protease</keyword>
<dbReference type="PRINTS" id="PR00138">
    <property type="entry name" value="MATRIXIN"/>
</dbReference>
<feature type="domain" description="Peptidase metallopeptidase" evidence="12">
    <location>
        <begin position="394"/>
        <end position="549"/>
    </location>
</feature>
<dbReference type="CDD" id="cd04278">
    <property type="entry name" value="ZnMc_MMP"/>
    <property type="match status" value="2"/>
</dbReference>
<feature type="binding site" evidence="11">
    <location>
        <position position="461"/>
    </location>
    <ligand>
        <name>Ca(2+)</name>
        <dbReference type="ChEBI" id="CHEBI:29108"/>
        <label>4</label>
    </ligand>
</feature>
<dbReference type="InterPro" id="IPR021190">
    <property type="entry name" value="Pept_M10A"/>
</dbReference>
<comment type="similarity">
    <text evidence="2">Belongs to the peptidase M10A family. Matrix metalloproteinases (MMPs) subfamily.</text>
</comment>
<dbReference type="GO" id="GO:0004222">
    <property type="term" value="F:metalloendopeptidase activity"/>
    <property type="evidence" value="ECO:0007669"/>
    <property type="project" value="InterPro"/>
</dbReference>
<evidence type="ECO:0000256" key="2">
    <source>
        <dbReference type="ARBA" id="ARBA00009614"/>
    </source>
</evidence>
<keyword evidence="7" id="KW-0862">Zinc</keyword>
<evidence type="ECO:0000256" key="9">
    <source>
        <dbReference type="ARBA" id="ARBA00023145"/>
    </source>
</evidence>
<dbReference type="AlphaFoldDB" id="A0A6A6MVG4"/>
<keyword evidence="5" id="KW-0732">Signal</keyword>
<keyword evidence="14" id="KW-1185">Reference proteome</keyword>
<dbReference type="PANTHER" id="PTHR10201:SF213">
    <property type="entry name" value="METALLOENDOPROTEINASE 2-MMP-LIKE"/>
    <property type="match status" value="1"/>
</dbReference>
<keyword evidence="6" id="KW-0378">Hydrolase</keyword>
<dbReference type="InterPro" id="IPR033739">
    <property type="entry name" value="M10A_MMP"/>
</dbReference>
<evidence type="ECO:0000313" key="13">
    <source>
        <dbReference type="EMBL" id="KAF2316183.1"/>
    </source>
</evidence>
<dbReference type="FunFam" id="3.40.390.10:FF:000018">
    <property type="entry name" value="Metalloendoproteinase 1"/>
    <property type="match status" value="1"/>
</dbReference>
<dbReference type="SUPFAM" id="SSF55486">
    <property type="entry name" value="Metalloproteases ('zincins'), catalytic domain"/>
    <property type="match status" value="2"/>
</dbReference>
<dbReference type="PROSITE" id="PS00546">
    <property type="entry name" value="CYSTEINE_SWITCH"/>
    <property type="match status" value="2"/>
</dbReference>
<comment type="caution">
    <text evidence="13">The sequence shown here is derived from an EMBL/GenBank/DDBJ whole genome shotgun (WGS) entry which is preliminary data.</text>
</comment>
<feature type="domain" description="Peptidase metallopeptidase" evidence="12">
    <location>
        <begin position="43"/>
        <end position="197"/>
    </location>
</feature>
<dbReference type="Gene3D" id="3.40.390.10">
    <property type="entry name" value="Collagenase (Catalytic Domain)"/>
    <property type="match status" value="2"/>
</dbReference>
<dbReference type="InterPro" id="IPR024079">
    <property type="entry name" value="MetalloPept_cat_dom_sf"/>
</dbReference>
<evidence type="ECO:0000256" key="8">
    <source>
        <dbReference type="ARBA" id="ARBA00023049"/>
    </source>
</evidence>
<evidence type="ECO:0000256" key="3">
    <source>
        <dbReference type="ARBA" id="ARBA00022670"/>
    </source>
</evidence>
<proteinExistence type="inferred from homology"/>
<dbReference type="InterPro" id="IPR036365">
    <property type="entry name" value="PGBD-like_sf"/>
</dbReference>
<evidence type="ECO:0000256" key="4">
    <source>
        <dbReference type="ARBA" id="ARBA00022723"/>
    </source>
</evidence>
<evidence type="ECO:0000313" key="14">
    <source>
        <dbReference type="Proteomes" id="UP000467840"/>
    </source>
</evidence>
<protein>
    <recommendedName>
        <fullName evidence="12">Peptidase metallopeptidase domain-containing protein</fullName>
    </recommendedName>
</protein>
<dbReference type="GO" id="GO:0030198">
    <property type="term" value="P:extracellular matrix organization"/>
    <property type="evidence" value="ECO:0007669"/>
    <property type="project" value="TreeGrafter"/>
</dbReference>
<dbReference type="GO" id="GO:0031012">
    <property type="term" value="C:extracellular matrix"/>
    <property type="evidence" value="ECO:0007669"/>
    <property type="project" value="InterPro"/>
</dbReference>
<evidence type="ECO:0000256" key="10">
    <source>
        <dbReference type="ARBA" id="ARBA00023180"/>
    </source>
</evidence>
<dbReference type="PANTHER" id="PTHR10201">
    <property type="entry name" value="MATRIX METALLOPROTEINASE"/>
    <property type="match status" value="1"/>
</dbReference>
<dbReference type="InterPro" id="IPR006026">
    <property type="entry name" value="Peptidase_Metallo"/>
</dbReference>
<evidence type="ECO:0000256" key="5">
    <source>
        <dbReference type="ARBA" id="ARBA00022729"/>
    </source>
</evidence>